<comment type="caution">
    <text evidence="3">The sequence shown here is derived from an EMBL/GenBank/DDBJ whole genome shotgun (WGS) entry which is preliminary data.</text>
</comment>
<protein>
    <submittedName>
        <fullName evidence="3">AmmeMemoRadiSam system protein A</fullName>
    </submittedName>
</protein>
<organism evidence="3 4">
    <name type="scientific">Methylohalomonas lacus</name>
    <dbReference type="NCBI Taxonomy" id="398773"/>
    <lineage>
        <taxon>Bacteria</taxon>
        <taxon>Pseudomonadati</taxon>
        <taxon>Pseudomonadota</taxon>
        <taxon>Gammaproteobacteria</taxon>
        <taxon>Methylohalomonadales</taxon>
        <taxon>Methylohalomonadaceae</taxon>
        <taxon>Methylohalomonas</taxon>
    </lineage>
</organism>
<dbReference type="Pfam" id="PF01871">
    <property type="entry name" value="AMMECR1"/>
    <property type="match status" value="1"/>
</dbReference>
<feature type="region of interest" description="Disordered" evidence="1">
    <location>
        <begin position="164"/>
        <end position="191"/>
    </location>
</feature>
<evidence type="ECO:0000313" key="3">
    <source>
        <dbReference type="EMBL" id="MCS3903499.1"/>
    </source>
</evidence>
<dbReference type="InterPro" id="IPR002733">
    <property type="entry name" value="AMMECR1_domain"/>
</dbReference>
<evidence type="ECO:0000313" key="4">
    <source>
        <dbReference type="Proteomes" id="UP001204445"/>
    </source>
</evidence>
<proteinExistence type="predicted"/>
<dbReference type="RefSeq" id="WP_259055304.1">
    <property type="nucleotide sequence ID" value="NZ_JANUCT010000009.1"/>
</dbReference>
<dbReference type="Gene3D" id="3.30.1490.150">
    <property type="entry name" value="Hypothetical protein ph0010, domain 2"/>
    <property type="match status" value="1"/>
</dbReference>
<dbReference type="InterPro" id="IPR027623">
    <property type="entry name" value="AmmeMemoSam_A"/>
</dbReference>
<dbReference type="AlphaFoldDB" id="A0AAE3HJG3"/>
<dbReference type="EMBL" id="JANUCT010000009">
    <property type="protein sequence ID" value="MCS3903499.1"/>
    <property type="molecule type" value="Genomic_DNA"/>
</dbReference>
<dbReference type="SUPFAM" id="SSF143447">
    <property type="entry name" value="AMMECR1-like"/>
    <property type="match status" value="1"/>
</dbReference>
<dbReference type="InterPro" id="IPR027485">
    <property type="entry name" value="AMMECR1_N"/>
</dbReference>
<dbReference type="NCBIfam" id="TIGR04335">
    <property type="entry name" value="AmmeMemoSam_A"/>
    <property type="match status" value="1"/>
</dbReference>
<accession>A0AAE3HJG3</accession>
<keyword evidence="4" id="KW-1185">Reference proteome</keyword>
<feature type="domain" description="AMMECR1" evidence="2">
    <location>
        <begin position="7"/>
        <end position="191"/>
    </location>
</feature>
<reference evidence="3" key="1">
    <citation type="submission" date="2022-08" db="EMBL/GenBank/DDBJ databases">
        <title>Genomic Encyclopedia of Type Strains, Phase III (KMG-III): the genomes of soil and plant-associated and newly described type strains.</title>
        <authorList>
            <person name="Whitman W."/>
        </authorList>
    </citation>
    <scope>NUCLEOTIDE SEQUENCE</scope>
    <source>
        <strain evidence="3">HMT 1</strain>
    </source>
</reference>
<dbReference type="PANTHER" id="PTHR13016">
    <property type="entry name" value="AMMECR1 HOMOLOG"/>
    <property type="match status" value="1"/>
</dbReference>
<evidence type="ECO:0000256" key="1">
    <source>
        <dbReference type="SAM" id="MobiDB-lite"/>
    </source>
</evidence>
<name>A0AAE3HJG3_9GAMM</name>
<dbReference type="PROSITE" id="PS51112">
    <property type="entry name" value="AMMECR1"/>
    <property type="match status" value="1"/>
</dbReference>
<dbReference type="InterPro" id="IPR023473">
    <property type="entry name" value="AMMECR1"/>
</dbReference>
<evidence type="ECO:0000259" key="2">
    <source>
        <dbReference type="PROSITE" id="PS51112"/>
    </source>
</evidence>
<dbReference type="Gene3D" id="3.30.700.20">
    <property type="entry name" value="Hypothetical protein ph0010, domain 1"/>
    <property type="match status" value="1"/>
</dbReference>
<dbReference type="NCBIfam" id="TIGR00296">
    <property type="entry name" value="TIGR00296 family protein"/>
    <property type="match status" value="1"/>
</dbReference>
<gene>
    <name evidence="3" type="ORF">J2T55_001525</name>
</gene>
<dbReference type="InterPro" id="IPR036071">
    <property type="entry name" value="AMMECR1_dom_sf"/>
</dbReference>
<dbReference type="Proteomes" id="UP001204445">
    <property type="component" value="Unassembled WGS sequence"/>
</dbReference>
<dbReference type="PANTHER" id="PTHR13016:SF0">
    <property type="entry name" value="AMME SYNDROME CANDIDATE GENE 1 PROTEIN"/>
    <property type="match status" value="1"/>
</dbReference>
<sequence>MPVQQAIDDSALLALARQTIATGLEQHCLCLPDVETYSERWREDTASFVTLKLAGDLRGCIGTLEAVEPLVTNVARNAYNAAFNDPRFPPLTAVELPLARLSVSLLTAPEPLAFTTESDLLEQLQPHSDGLIIERGQQHATFLPTVWDSVKTPVQFLQALKQKAGLSPDTQPERAWRYRTQTWQEPDPAPG</sequence>